<protein>
    <submittedName>
        <fullName evidence="1">Uncharacterized protein</fullName>
    </submittedName>
</protein>
<dbReference type="Proteomes" id="UP000809910">
    <property type="component" value="Unassembled WGS sequence"/>
</dbReference>
<dbReference type="EMBL" id="JADWVN010000017">
    <property type="protein sequence ID" value="MBL7526843.1"/>
    <property type="molecule type" value="Genomic_DNA"/>
</dbReference>
<name>A0ABS1WBW8_9GAMM</name>
<evidence type="ECO:0000313" key="2">
    <source>
        <dbReference type="Proteomes" id="UP000809910"/>
    </source>
</evidence>
<reference evidence="1 2" key="1">
    <citation type="submission" date="2020-12" db="EMBL/GenBank/DDBJ databases">
        <title>WGS of Legionella: environmental sample.</title>
        <authorList>
            <person name="Cristino S."/>
            <person name="Girolamini L."/>
            <person name="Salaris S."/>
            <person name="Pascale M.R."/>
            <person name="Mazzotta M."/>
            <person name="Orsini M."/>
            <person name="Grottola A."/>
        </authorList>
    </citation>
    <scope>NUCLEOTIDE SEQUENCE [LARGE SCALE GENOMIC DNA]</scope>
    <source>
        <strain evidence="1 2">30cs62</strain>
    </source>
</reference>
<accession>A0ABS1WBW8</accession>
<gene>
    <name evidence="1" type="ORF">I5282_09700</name>
</gene>
<sequence length="46" mass="5377">MYYFISASSLPDHGFARELNPVLRLRLIQATFIADWIKVKVQINIK</sequence>
<dbReference type="RefSeq" id="WP_203112063.1">
    <property type="nucleotide sequence ID" value="NZ_JADOBG010000022.1"/>
</dbReference>
<proteinExistence type="predicted"/>
<organism evidence="1 2">
    <name type="scientific">Legionella bononiensis</name>
    <dbReference type="NCBI Taxonomy" id="2793102"/>
    <lineage>
        <taxon>Bacteria</taxon>
        <taxon>Pseudomonadati</taxon>
        <taxon>Pseudomonadota</taxon>
        <taxon>Gammaproteobacteria</taxon>
        <taxon>Legionellales</taxon>
        <taxon>Legionellaceae</taxon>
        <taxon>Legionella</taxon>
    </lineage>
</organism>
<evidence type="ECO:0000313" key="1">
    <source>
        <dbReference type="EMBL" id="MBL7526843.1"/>
    </source>
</evidence>
<comment type="caution">
    <text evidence="1">The sequence shown here is derived from an EMBL/GenBank/DDBJ whole genome shotgun (WGS) entry which is preliminary data.</text>
</comment>
<keyword evidence="2" id="KW-1185">Reference proteome</keyword>